<accession>A0A6I3LQE9</accession>
<evidence type="ECO:0000313" key="1">
    <source>
        <dbReference type="EMBL" id="MTG98891.1"/>
    </source>
</evidence>
<dbReference type="OrthoDB" id="1065544at2"/>
<organism evidence="1 2">
    <name type="scientific">Myroides albus</name>
    <dbReference type="NCBI Taxonomy" id="2562892"/>
    <lineage>
        <taxon>Bacteria</taxon>
        <taxon>Pseudomonadati</taxon>
        <taxon>Bacteroidota</taxon>
        <taxon>Flavobacteriia</taxon>
        <taxon>Flavobacteriales</taxon>
        <taxon>Flavobacteriaceae</taxon>
        <taxon>Myroides</taxon>
    </lineage>
</organism>
<evidence type="ECO:0000313" key="2">
    <source>
        <dbReference type="Proteomes" id="UP000438760"/>
    </source>
</evidence>
<dbReference type="AlphaFoldDB" id="A0A6I3LQE9"/>
<name>A0A6I3LQE9_9FLAO</name>
<dbReference type="EMBL" id="WMJX01000033">
    <property type="protein sequence ID" value="MTG98891.1"/>
    <property type="molecule type" value="Genomic_DNA"/>
</dbReference>
<proteinExistence type="predicted"/>
<dbReference type="PROSITE" id="PS51257">
    <property type="entry name" value="PROKAR_LIPOPROTEIN"/>
    <property type="match status" value="1"/>
</dbReference>
<dbReference type="Proteomes" id="UP000438760">
    <property type="component" value="Unassembled WGS sequence"/>
</dbReference>
<dbReference type="RefSeq" id="WP_155092901.1">
    <property type="nucleotide sequence ID" value="NZ_WMJX01000033.1"/>
</dbReference>
<comment type="caution">
    <text evidence="1">The sequence shown here is derived from an EMBL/GenBank/DDBJ whole genome shotgun (WGS) entry which is preliminary data.</text>
</comment>
<sequence>MRIFIWIVAMFMLTTACTIDKTDFESENNTVVPDDYEFKEVVSIDKGSYHIRVEALHGKLYKGYNEIRLRITEATTQAPIQEGKVTFLPVLTTLEGNKETCPNQYALTYDKAEEVYKGFSVFTQESTQGDWKITITMEDDNGTLTVSQPIAVEKQVNKNLNMTSFIGSDTESYLIALVAPLKPKVAENELVAAIYKLDSSNTAVGENDPTFKDKYVLAEDYTLLLDPRMPEPSMGNHSSPHNKDLVQKEDGFYYGIVNYTMTGNWTLNFILLNKAGLILKGTKVPTDFTPGVEGKKSELFIDTLF</sequence>
<evidence type="ECO:0008006" key="3">
    <source>
        <dbReference type="Google" id="ProtNLM"/>
    </source>
</evidence>
<protein>
    <recommendedName>
        <fullName evidence="3">YtkA-like domain-containing protein</fullName>
    </recommendedName>
</protein>
<gene>
    <name evidence="1" type="ORF">GJV76_12245</name>
</gene>
<reference evidence="1 2" key="1">
    <citation type="submission" date="2019-11" db="EMBL/GenBank/DDBJ databases">
        <title>Genome of Strain BIT-d1.</title>
        <authorList>
            <person name="Yang Y."/>
        </authorList>
    </citation>
    <scope>NUCLEOTIDE SEQUENCE [LARGE SCALE GENOMIC DNA]</scope>
    <source>
        <strain evidence="1 2">BIT-d1</strain>
    </source>
</reference>
<keyword evidence="2" id="KW-1185">Reference proteome</keyword>